<feature type="domain" description="Peptidase C45 hydrolase" evidence="3">
    <location>
        <begin position="211"/>
        <end position="358"/>
    </location>
</feature>
<accession>A0A3N0AZ56</accession>
<proteinExistence type="predicted"/>
<dbReference type="InterPro" id="IPR005079">
    <property type="entry name" value="Peptidase_C45_hydrolase"/>
</dbReference>
<keyword evidence="5" id="KW-1185">Reference proteome</keyword>
<evidence type="ECO:0000313" key="4">
    <source>
        <dbReference type="EMBL" id="RNL40152.1"/>
    </source>
</evidence>
<evidence type="ECO:0000259" key="3">
    <source>
        <dbReference type="Pfam" id="PF03417"/>
    </source>
</evidence>
<reference evidence="4 5" key="1">
    <citation type="journal article" date="2019" name="Microbiol. Resour. Announc.">
        <title>Draft Genome Sequences of Type Strains of Gordonibacter faecihominis, Paraeggerthella hongkongensis, Parvibacter caecicola,Slackia equolifaciens, Slackia faecicanis, and Slackia isoflavoniconvertens.</title>
        <authorList>
            <person name="Danylec N."/>
            <person name="Stoll D.A."/>
            <person name="Dotsch A."/>
            <person name="Huch M."/>
        </authorList>
    </citation>
    <scope>NUCLEOTIDE SEQUENCE [LARGE SCALE GENOMIC DNA]</scope>
    <source>
        <strain evidence="4 5">DSM 18785</strain>
    </source>
</reference>
<dbReference type="AlphaFoldDB" id="A0A3N0AZ56"/>
<dbReference type="PROSITE" id="PS51257">
    <property type="entry name" value="PROKAR_LIPOPROTEIN"/>
    <property type="match status" value="1"/>
</dbReference>
<feature type="region of interest" description="Disordered" evidence="1">
    <location>
        <begin position="26"/>
        <end position="45"/>
    </location>
</feature>
<evidence type="ECO:0000313" key="5">
    <source>
        <dbReference type="Proteomes" id="UP000278327"/>
    </source>
</evidence>
<dbReference type="RefSeq" id="WP_117284250.1">
    <property type="nucleotide sequence ID" value="NZ_JAMTCE010000001.1"/>
</dbReference>
<dbReference type="Proteomes" id="UP000278327">
    <property type="component" value="Unassembled WGS sequence"/>
</dbReference>
<dbReference type="EMBL" id="QICA01000001">
    <property type="protein sequence ID" value="RNL40152.1"/>
    <property type="molecule type" value="Genomic_DNA"/>
</dbReference>
<comment type="caution">
    <text evidence="4">The sequence shown here is derived from an EMBL/GenBank/DDBJ whole genome shotgun (WGS) entry which is preliminary data.</text>
</comment>
<dbReference type="Pfam" id="PF03417">
    <property type="entry name" value="AAT"/>
    <property type="match status" value="1"/>
</dbReference>
<protein>
    <recommendedName>
        <fullName evidence="3">Peptidase C45 hydrolase domain-containing protein</fullName>
    </recommendedName>
</protein>
<dbReference type="InterPro" id="IPR047794">
    <property type="entry name" value="C45_proenzyme-like"/>
</dbReference>
<evidence type="ECO:0000256" key="2">
    <source>
        <dbReference type="SAM" id="SignalP"/>
    </source>
</evidence>
<feature type="signal peptide" evidence="2">
    <location>
        <begin position="1"/>
        <end position="22"/>
    </location>
</feature>
<evidence type="ECO:0000256" key="1">
    <source>
        <dbReference type="SAM" id="MobiDB-lite"/>
    </source>
</evidence>
<sequence>MKRKVVSVLCCASLCLSMVACAGGSAESTPDGASDSTPADVGSASENEEFDGVFDATVNAGNAQEVVYVNGSWFDMGRQYGLQQKDQLENNWTSVMALIYAEADDAAYNEAMGKILKHYEADEPAVFDFLSGIADGAGISKEDAIVAVMGSSVLNYDLMMHYDPERSKTCMNVSAWGNMTQDGHHLGGANLDAISATPAAMFSGMISYPDDGYAVIASGGLQGNAFMNSEGLIITYAGGPQASPSEGAEVIDREGTFLDTLFAYWYAATKCATADEAVKMLTETEWIHTGNINVSDNNGNAYLIEQKDNAFVVRKAGDYGETDYLIAANHFKDESWMNDSYEAYPDSVPRANTLEKVMLDESGSVTPLTLANGLGSIRYFDEGKWSEENWDFGGFYQFHSPEGDDLEFKTIFRTIFDATDLEMYVLRGHDEKFRSDVPYGTANYCRLILGEGMQATNKQAETDARIAVRNAGAELYKNDAVDDGSLEYYNMAAEAVHTGCNYTTMADCAGAKGDKEQAAILYGLATSQFANAQRYAQASYTAENVIIN</sequence>
<dbReference type="NCBIfam" id="NF040521">
    <property type="entry name" value="C45_proenzyme"/>
    <property type="match status" value="1"/>
</dbReference>
<name>A0A3N0AZ56_9ACTN</name>
<keyword evidence="2" id="KW-0732">Signal</keyword>
<organism evidence="4 5">
    <name type="scientific">Adlercreutzia equolifaciens subsp. celatus DSM 18785</name>
    <dbReference type="NCBI Taxonomy" id="1121021"/>
    <lineage>
        <taxon>Bacteria</taxon>
        <taxon>Bacillati</taxon>
        <taxon>Actinomycetota</taxon>
        <taxon>Coriobacteriia</taxon>
        <taxon>Eggerthellales</taxon>
        <taxon>Eggerthellaceae</taxon>
        <taxon>Adlercreutzia</taxon>
    </lineage>
</organism>
<gene>
    <name evidence="4" type="ORF">DMP10_00930</name>
</gene>
<dbReference type="Gene3D" id="3.60.60.10">
    <property type="entry name" value="Penicillin V Acylase, Chain A"/>
    <property type="match status" value="1"/>
</dbReference>
<feature type="chain" id="PRO_5039568346" description="Peptidase C45 hydrolase domain-containing protein" evidence="2">
    <location>
        <begin position="23"/>
        <end position="548"/>
    </location>
</feature>